<reference evidence="7" key="1">
    <citation type="journal article" date="2019" name="Int. J. Syst. Evol. Microbiol.">
        <title>The Global Catalogue of Microorganisms (GCM) 10K type strain sequencing project: providing services to taxonomists for standard genome sequencing and annotation.</title>
        <authorList>
            <consortium name="The Broad Institute Genomics Platform"/>
            <consortium name="The Broad Institute Genome Sequencing Center for Infectious Disease"/>
            <person name="Wu L."/>
            <person name="Ma J."/>
        </authorList>
    </citation>
    <scope>NUCLEOTIDE SEQUENCE [LARGE SCALE GENOMIC DNA]</scope>
    <source>
        <strain evidence="7">JCM 16013</strain>
    </source>
</reference>
<feature type="domain" description="ATP-grasp" evidence="5">
    <location>
        <begin position="133"/>
        <end position="332"/>
    </location>
</feature>
<dbReference type="Gene3D" id="3.30.470.20">
    <property type="entry name" value="ATP-grasp fold, B domain"/>
    <property type="match status" value="1"/>
</dbReference>
<keyword evidence="1" id="KW-0436">Ligase</keyword>
<accession>A0ABP5ET77</accession>
<keyword evidence="2 4" id="KW-0547">Nucleotide-binding</keyword>
<dbReference type="Pfam" id="PF13535">
    <property type="entry name" value="ATP-grasp_4"/>
    <property type="match status" value="1"/>
</dbReference>
<name>A0ABP5ET77_9ACTN</name>
<organism evidence="6 7">
    <name type="scientific">Catenulispora subtropica</name>
    <dbReference type="NCBI Taxonomy" id="450798"/>
    <lineage>
        <taxon>Bacteria</taxon>
        <taxon>Bacillati</taxon>
        <taxon>Actinomycetota</taxon>
        <taxon>Actinomycetes</taxon>
        <taxon>Catenulisporales</taxon>
        <taxon>Catenulisporaceae</taxon>
        <taxon>Catenulispora</taxon>
    </lineage>
</organism>
<dbReference type="InterPro" id="IPR011761">
    <property type="entry name" value="ATP-grasp"/>
</dbReference>
<dbReference type="PROSITE" id="PS50975">
    <property type="entry name" value="ATP_GRASP"/>
    <property type="match status" value="1"/>
</dbReference>
<dbReference type="InterPro" id="IPR052032">
    <property type="entry name" value="ATP-dep_AA_Ligase"/>
</dbReference>
<evidence type="ECO:0000259" key="5">
    <source>
        <dbReference type="PROSITE" id="PS50975"/>
    </source>
</evidence>
<dbReference type="EMBL" id="BAAAQM010000083">
    <property type="protein sequence ID" value="GAA2004800.1"/>
    <property type="molecule type" value="Genomic_DNA"/>
</dbReference>
<dbReference type="Gene3D" id="3.40.50.20">
    <property type="match status" value="1"/>
</dbReference>
<keyword evidence="3 4" id="KW-0067">ATP-binding</keyword>
<dbReference type="PANTHER" id="PTHR43585:SF2">
    <property type="entry name" value="ATP-GRASP ENZYME FSQD"/>
    <property type="match status" value="1"/>
</dbReference>
<comment type="caution">
    <text evidence="6">The sequence shown here is derived from an EMBL/GenBank/DDBJ whole genome shotgun (WGS) entry which is preliminary data.</text>
</comment>
<evidence type="ECO:0000256" key="1">
    <source>
        <dbReference type="ARBA" id="ARBA00022598"/>
    </source>
</evidence>
<evidence type="ECO:0000256" key="4">
    <source>
        <dbReference type="PROSITE-ProRule" id="PRU00409"/>
    </source>
</evidence>
<dbReference type="SMART" id="SM01209">
    <property type="entry name" value="GARS_A"/>
    <property type="match status" value="1"/>
</dbReference>
<keyword evidence="7" id="KW-1185">Reference proteome</keyword>
<evidence type="ECO:0000256" key="2">
    <source>
        <dbReference type="ARBA" id="ARBA00022741"/>
    </source>
</evidence>
<evidence type="ECO:0000313" key="6">
    <source>
        <dbReference type="EMBL" id="GAA2004800.1"/>
    </source>
</evidence>
<dbReference type="PANTHER" id="PTHR43585">
    <property type="entry name" value="FUMIPYRROLE BIOSYNTHESIS PROTEIN C"/>
    <property type="match status" value="1"/>
</dbReference>
<proteinExistence type="predicted"/>
<dbReference type="Gene3D" id="3.30.1490.20">
    <property type="entry name" value="ATP-grasp fold, A domain"/>
    <property type="match status" value="1"/>
</dbReference>
<dbReference type="InterPro" id="IPR013815">
    <property type="entry name" value="ATP_grasp_subdomain_1"/>
</dbReference>
<evidence type="ECO:0000256" key="3">
    <source>
        <dbReference type="ARBA" id="ARBA00022840"/>
    </source>
</evidence>
<dbReference type="RefSeq" id="WP_344662801.1">
    <property type="nucleotide sequence ID" value="NZ_BAAAQM010000083.1"/>
</dbReference>
<dbReference type="Proteomes" id="UP001499854">
    <property type="component" value="Unassembled WGS sequence"/>
</dbReference>
<sequence length="433" mass="45395">MADPGAGAPGDRPFVIVVSSLGALFREPFHQALAPHYRVWLFLGGAGRDAAVTWQQPYIVGATQVDTLDAEAMIRAARDLDARLRAEYGRGVQGVLSYDESRIIDTAALAEALGLPTSPAEAVSRCRDKHATRQALDAAGVPQARSLAVGGAERALEAAAELGFPVVVKPRNLAASFGVIRVDRAEDVAGAYHAAAGIVLPEEKEKYEESVLVEEFLDGPEISVEAACFDGRVAVLAVARKQLGFAPAFEEVGHVVDAGDPLLTDPGLAGLVAAAHQAVGFHTGVTHTELRRTASGFKVVEINARLGGGHIPLLALLARGVDVNRVAADVACGREPELTGSVSRVAAIRFYYPERTGVLASVVIDEDALPAAVQQARVLVAPMTEVKLPPQGVAWQSRAAHAIAVADTADECRSALDAAEKAITMEPAAEAVR</sequence>
<dbReference type="SUPFAM" id="SSF56059">
    <property type="entry name" value="Glutathione synthetase ATP-binding domain-like"/>
    <property type="match status" value="1"/>
</dbReference>
<gene>
    <name evidence="6" type="ORF">GCM10009838_83800</name>
</gene>
<evidence type="ECO:0000313" key="7">
    <source>
        <dbReference type="Proteomes" id="UP001499854"/>
    </source>
</evidence>
<protein>
    <submittedName>
        <fullName evidence="6">ATP-grasp domain-containing protein</fullName>
    </submittedName>
</protein>